<gene>
    <name evidence="1" type="ORF">LOK49_LG02G00563</name>
</gene>
<organism evidence="1 2">
    <name type="scientific">Camellia lanceoleosa</name>
    <dbReference type="NCBI Taxonomy" id="1840588"/>
    <lineage>
        <taxon>Eukaryota</taxon>
        <taxon>Viridiplantae</taxon>
        <taxon>Streptophyta</taxon>
        <taxon>Embryophyta</taxon>
        <taxon>Tracheophyta</taxon>
        <taxon>Spermatophyta</taxon>
        <taxon>Magnoliopsida</taxon>
        <taxon>eudicotyledons</taxon>
        <taxon>Gunneridae</taxon>
        <taxon>Pentapetalae</taxon>
        <taxon>asterids</taxon>
        <taxon>Ericales</taxon>
        <taxon>Theaceae</taxon>
        <taxon>Camellia</taxon>
    </lineage>
</organism>
<sequence length="144" mass="15695">MDTLSSTLQTHMDALSHSYKFDLSSSWPFPGSSQNMKLAASTSSIDLNLQAENGATNHPTEFKFSSIPEFSHIEKNPAVSGSATNYTSDNHLWTMKLSSGMDPSSENFYFHNSHEKPVVFAGCVTVPIAIVVFLNDFETIANGG</sequence>
<protein>
    <submittedName>
        <fullName evidence="1">Uncharacterized protein</fullName>
    </submittedName>
</protein>
<comment type="caution">
    <text evidence="1">The sequence shown here is derived from an EMBL/GenBank/DDBJ whole genome shotgun (WGS) entry which is preliminary data.</text>
</comment>
<dbReference type="EMBL" id="CM045760">
    <property type="protein sequence ID" value="KAI8027596.1"/>
    <property type="molecule type" value="Genomic_DNA"/>
</dbReference>
<evidence type="ECO:0000313" key="2">
    <source>
        <dbReference type="Proteomes" id="UP001060215"/>
    </source>
</evidence>
<reference evidence="1 2" key="1">
    <citation type="journal article" date="2022" name="Plant J.">
        <title>Chromosome-level genome of Camellia lanceoleosa provides a valuable resource for understanding genome evolution and self-incompatibility.</title>
        <authorList>
            <person name="Gong W."/>
            <person name="Xiao S."/>
            <person name="Wang L."/>
            <person name="Liao Z."/>
            <person name="Chang Y."/>
            <person name="Mo W."/>
            <person name="Hu G."/>
            <person name="Li W."/>
            <person name="Zhao G."/>
            <person name="Zhu H."/>
            <person name="Hu X."/>
            <person name="Ji K."/>
            <person name="Xiang X."/>
            <person name="Song Q."/>
            <person name="Yuan D."/>
            <person name="Jin S."/>
            <person name="Zhang L."/>
        </authorList>
    </citation>
    <scope>NUCLEOTIDE SEQUENCE [LARGE SCALE GENOMIC DNA]</scope>
    <source>
        <strain evidence="1">SQ_2022a</strain>
    </source>
</reference>
<dbReference type="Proteomes" id="UP001060215">
    <property type="component" value="Chromosome 3"/>
</dbReference>
<proteinExistence type="predicted"/>
<evidence type="ECO:0000313" key="1">
    <source>
        <dbReference type="EMBL" id="KAI8027596.1"/>
    </source>
</evidence>
<name>A0ACC0ITY9_9ERIC</name>
<keyword evidence="2" id="KW-1185">Reference proteome</keyword>
<accession>A0ACC0ITY9</accession>